<comment type="similarity">
    <text evidence="5">Belongs to the peptidase M28 family.</text>
</comment>
<dbReference type="EMBL" id="JABFUD020000003">
    <property type="protein sequence ID" value="KAI5081712.1"/>
    <property type="molecule type" value="Genomic_DNA"/>
</dbReference>
<dbReference type="InterPro" id="IPR007484">
    <property type="entry name" value="Peptidase_M28"/>
</dbReference>
<dbReference type="GO" id="GO:0005789">
    <property type="term" value="C:endoplasmic reticulum membrane"/>
    <property type="evidence" value="ECO:0007669"/>
    <property type="project" value="UniProtKB-SubCell"/>
</dbReference>
<dbReference type="PROSITE" id="PS00758">
    <property type="entry name" value="ARGE_DAPE_CPG2_1"/>
    <property type="match status" value="1"/>
</dbReference>
<evidence type="ECO:0000256" key="15">
    <source>
        <dbReference type="ARBA" id="ARBA00023049"/>
    </source>
</evidence>
<proteinExistence type="inferred from homology"/>
<keyword evidence="11" id="KW-0378">Hydrolase</keyword>
<gene>
    <name evidence="22" type="ORF">GOP47_0001455</name>
</gene>
<keyword evidence="12" id="KW-0256">Endoplasmic reticulum</keyword>
<evidence type="ECO:0000256" key="9">
    <source>
        <dbReference type="ARBA" id="ARBA00022692"/>
    </source>
</evidence>
<evidence type="ECO:0000256" key="20">
    <source>
        <dbReference type="SAM" id="Phobius"/>
    </source>
</evidence>
<evidence type="ECO:0000313" key="23">
    <source>
        <dbReference type="Proteomes" id="UP000886520"/>
    </source>
</evidence>
<protein>
    <recommendedName>
        <fullName evidence="6">Vacuolar membrane protease</fullName>
    </recommendedName>
    <alternativeName>
        <fullName evidence="18">FXNA-related family protease 1</fullName>
    </alternativeName>
</protein>
<comment type="subcellular location">
    <subcellularLocation>
        <location evidence="4">Endoplasmic reticulum membrane</location>
        <topology evidence="4">Multi-pass membrane protein</topology>
    </subcellularLocation>
    <subcellularLocation>
        <location evidence="3">Vacuole membrane</location>
        <topology evidence="3">Multi-pass membrane protein</topology>
    </subcellularLocation>
</comment>
<dbReference type="GO" id="GO:0008235">
    <property type="term" value="F:metalloexopeptidase activity"/>
    <property type="evidence" value="ECO:0007669"/>
    <property type="project" value="InterPro"/>
</dbReference>
<feature type="domain" description="Peptidase M28" evidence="21">
    <location>
        <begin position="156"/>
        <end position="345"/>
    </location>
</feature>
<keyword evidence="10" id="KW-0479">Metal-binding</keyword>
<evidence type="ECO:0000256" key="19">
    <source>
        <dbReference type="SAM" id="MobiDB-lite"/>
    </source>
</evidence>
<evidence type="ECO:0000256" key="6">
    <source>
        <dbReference type="ARBA" id="ARBA00017435"/>
    </source>
</evidence>
<keyword evidence="15" id="KW-0482">Metalloprotease</keyword>
<comment type="cofactor">
    <cofactor evidence="1">
        <name>Zn(2+)</name>
        <dbReference type="ChEBI" id="CHEBI:29105"/>
    </cofactor>
</comment>
<dbReference type="Proteomes" id="UP000886520">
    <property type="component" value="Chromosome 2"/>
</dbReference>
<feature type="transmembrane region" description="Helical" evidence="20">
    <location>
        <begin position="30"/>
        <end position="51"/>
    </location>
</feature>
<dbReference type="SUPFAM" id="SSF53187">
    <property type="entry name" value="Zn-dependent exopeptidases"/>
    <property type="match status" value="1"/>
</dbReference>
<keyword evidence="16 20" id="KW-0472">Membrane</keyword>
<dbReference type="AlphaFoldDB" id="A0A9D4ZQ15"/>
<feature type="transmembrane region" description="Helical" evidence="20">
    <location>
        <begin position="461"/>
        <end position="486"/>
    </location>
</feature>
<dbReference type="CDD" id="cd03875">
    <property type="entry name" value="M28_Fxna_like"/>
    <property type="match status" value="1"/>
</dbReference>
<dbReference type="Gene3D" id="3.40.630.10">
    <property type="entry name" value="Zn peptidases"/>
    <property type="match status" value="1"/>
</dbReference>
<evidence type="ECO:0000256" key="8">
    <source>
        <dbReference type="ARBA" id="ARBA00022670"/>
    </source>
</evidence>
<feature type="transmembrane region" description="Helical" evidence="20">
    <location>
        <begin position="394"/>
        <end position="415"/>
    </location>
</feature>
<comment type="caution">
    <text evidence="22">The sequence shown here is derived from an EMBL/GenBank/DDBJ whole genome shotgun (WGS) entry which is preliminary data.</text>
</comment>
<keyword evidence="9 20" id="KW-0812">Transmembrane</keyword>
<evidence type="ECO:0000256" key="14">
    <source>
        <dbReference type="ARBA" id="ARBA00022989"/>
    </source>
</evidence>
<evidence type="ECO:0000256" key="3">
    <source>
        <dbReference type="ARBA" id="ARBA00004128"/>
    </source>
</evidence>
<dbReference type="InterPro" id="IPR048024">
    <property type="entry name" value="Fxna-like_M28_dom"/>
</dbReference>
<organism evidence="22 23">
    <name type="scientific">Adiantum capillus-veneris</name>
    <name type="common">Maidenhair fern</name>
    <dbReference type="NCBI Taxonomy" id="13818"/>
    <lineage>
        <taxon>Eukaryota</taxon>
        <taxon>Viridiplantae</taxon>
        <taxon>Streptophyta</taxon>
        <taxon>Embryophyta</taxon>
        <taxon>Tracheophyta</taxon>
        <taxon>Polypodiopsida</taxon>
        <taxon>Polypodiidae</taxon>
        <taxon>Polypodiales</taxon>
        <taxon>Pteridineae</taxon>
        <taxon>Pteridaceae</taxon>
        <taxon>Vittarioideae</taxon>
        <taxon>Adiantum</taxon>
    </lineage>
</organism>
<dbReference type="GO" id="GO:0005774">
    <property type="term" value="C:vacuolar membrane"/>
    <property type="evidence" value="ECO:0007669"/>
    <property type="project" value="UniProtKB-SubCell"/>
</dbReference>
<feature type="transmembrane region" description="Helical" evidence="20">
    <location>
        <begin position="591"/>
        <end position="620"/>
    </location>
</feature>
<name>A0A9D4ZQ15_ADICA</name>
<evidence type="ECO:0000256" key="13">
    <source>
        <dbReference type="ARBA" id="ARBA00022833"/>
    </source>
</evidence>
<evidence type="ECO:0000256" key="11">
    <source>
        <dbReference type="ARBA" id="ARBA00022801"/>
    </source>
</evidence>
<evidence type="ECO:0000256" key="2">
    <source>
        <dbReference type="ARBA" id="ARBA00003273"/>
    </source>
</evidence>
<dbReference type="Pfam" id="PF04389">
    <property type="entry name" value="Peptidase_M28"/>
    <property type="match status" value="1"/>
</dbReference>
<dbReference type="PANTHER" id="PTHR12147">
    <property type="entry name" value="METALLOPEPTIDASE M28 FAMILY MEMBER"/>
    <property type="match status" value="1"/>
</dbReference>
<keyword evidence="14 20" id="KW-1133">Transmembrane helix</keyword>
<evidence type="ECO:0000256" key="12">
    <source>
        <dbReference type="ARBA" id="ARBA00022824"/>
    </source>
</evidence>
<evidence type="ECO:0000256" key="1">
    <source>
        <dbReference type="ARBA" id="ARBA00001947"/>
    </source>
</evidence>
<evidence type="ECO:0000259" key="21">
    <source>
        <dbReference type="Pfam" id="PF04389"/>
    </source>
</evidence>
<feature type="region of interest" description="Disordered" evidence="19">
    <location>
        <begin position="1"/>
        <end position="23"/>
    </location>
</feature>
<dbReference type="GO" id="GO:0046872">
    <property type="term" value="F:metal ion binding"/>
    <property type="evidence" value="ECO:0007669"/>
    <property type="project" value="UniProtKB-KW"/>
</dbReference>
<keyword evidence="23" id="KW-1185">Reference proteome</keyword>
<evidence type="ECO:0000256" key="17">
    <source>
        <dbReference type="ARBA" id="ARBA00023180"/>
    </source>
</evidence>
<evidence type="ECO:0000313" key="22">
    <source>
        <dbReference type="EMBL" id="KAI5081712.1"/>
    </source>
</evidence>
<dbReference type="InterPro" id="IPR045175">
    <property type="entry name" value="M28_fam"/>
</dbReference>
<evidence type="ECO:0000256" key="7">
    <source>
        <dbReference type="ARBA" id="ARBA00022554"/>
    </source>
</evidence>
<keyword evidence="17" id="KW-0325">Glycoprotein</keyword>
<comment type="function">
    <text evidence="2">May be involved in vacuolar sorting and osmoregulation.</text>
</comment>
<dbReference type="GO" id="GO:0006508">
    <property type="term" value="P:proteolysis"/>
    <property type="evidence" value="ECO:0007669"/>
    <property type="project" value="UniProtKB-KW"/>
</dbReference>
<evidence type="ECO:0000256" key="18">
    <source>
        <dbReference type="ARBA" id="ARBA00031512"/>
    </source>
</evidence>
<evidence type="ECO:0000256" key="10">
    <source>
        <dbReference type="ARBA" id="ARBA00022723"/>
    </source>
</evidence>
<dbReference type="InterPro" id="IPR001261">
    <property type="entry name" value="ArgE/DapE_CS"/>
</dbReference>
<keyword evidence="8" id="KW-0645">Protease</keyword>
<keyword evidence="13" id="KW-0862">Zinc</keyword>
<evidence type="ECO:0000256" key="5">
    <source>
        <dbReference type="ARBA" id="ARBA00010918"/>
    </source>
</evidence>
<keyword evidence="7" id="KW-0926">Vacuole</keyword>
<dbReference type="FunFam" id="3.40.630.10:FF:000008">
    <property type="entry name" value="Endoplasmic reticulum metallopeptidase 1"/>
    <property type="match status" value="1"/>
</dbReference>
<accession>A0A9D4ZQ15</accession>
<feature type="transmembrane region" description="Helical" evidence="20">
    <location>
        <begin position="632"/>
        <end position="653"/>
    </location>
</feature>
<reference evidence="22" key="1">
    <citation type="submission" date="2021-01" db="EMBL/GenBank/DDBJ databases">
        <title>Adiantum capillus-veneris genome.</title>
        <authorList>
            <person name="Fang Y."/>
            <person name="Liao Q."/>
        </authorList>
    </citation>
    <scope>NUCLEOTIDE SEQUENCE</scope>
    <source>
        <strain evidence="22">H3</strain>
        <tissue evidence="22">Leaf</tissue>
    </source>
</reference>
<feature type="transmembrane region" description="Helical" evidence="20">
    <location>
        <begin position="665"/>
        <end position="686"/>
    </location>
</feature>
<evidence type="ECO:0000256" key="16">
    <source>
        <dbReference type="ARBA" id="ARBA00023136"/>
    </source>
</evidence>
<evidence type="ECO:0000256" key="4">
    <source>
        <dbReference type="ARBA" id="ARBA00004477"/>
    </source>
</evidence>
<feature type="transmembrane region" description="Helical" evidence="20">
    <location>
        <begin position="427"/>
        <end position="449"/>
    </location>
</feature>
<dbReference type="PANTHER" id="PTHR12147:SF58">
    <property type="entry name" value="VACUOLAR MEMBRANE PROTEASE"/>
    <property type="match status" value="1"/>
</dbReference>
<sequence length="936" mass="103256">MMRPKARRPAATAEQAADLPPSPLRTSRQAALLFAALLFLIFQASWFVYFFQYLRLPVPLSASDAGKRGFSEHRAYSHVKFLTALGPHPVGSQALDKALEYVLSKADEVQAEAPWDVDVEIDLFHTKPGAMSLVGGLFKGKTLVYSNLKHIVVRVKPSSVPEAEKNSVLISSHIDTVITSPGAGDCNSNIGVMLELLRAVSHWAHGFKHSVIFLLNTGEEEGLDGAHGFITQHPWSTTIRTAVDLEAIGVGGKSILFQGGPDKEIVELYAKVAKHPSAQVLAQDFFLSGLVKSATDFQVYKEVANLSGLDFAFMQNAAVYHTKNDKIELLTPGSLQHIGDNILALLLEASISEKLPLIGSDKSTFEPSSKMESVFFDILGMFIVRYSKTFAKQLYVSIIAQSLLLLFMSLSQGGWTAVKALVLSAQCLVFSWFFSLSLSFLTSVGLAYISSSTIPYLAHPWLAVILFGMPALFGALVGHHLGFKILKSYLFEARKLRTESLQQEFKKTDLRLTDLQQASIERDMRLAAWDTERWLFKTAFLQWIVLLALGTWFEVGASYIAMLWVVSPALAYGLIDATFSPQRAPQELRTLTLLAALPVPLIACAGSAVSFFNFIVGGLVRFDRNPGMNPDWLGNSTVAILTAIIVCLSLMFLFPFAHRAGGLKWILGGTMLLFAIAVSLVALEVFPPFTEHTGRAVNVVHVVEVGSSNGVLRPTSSYVSFSSLTPGKLTKEWSFIKEEGFVCERGVAIDMVTHVIKYGCTSFTDLDREESHLTEYPMLELQEEKEMKGERVAIFRLNAQAARRWVMAINTTDLKSFQLDAIKGAPGEKEVLALRQAPESVDGWHIMQFVTNQDGPSNFELSLTWSGLTSVSGQNHLRETSYKSMLLKLRTDVNKTTSKLKRTLEKLPSWVSLFGKSTSPYPLSYLITFPAGEKVL</sequence>
<dbReference type="OrthoDB" id="76293at2759"/>